<reference evidence="2 3" key="1">
    <citation type="submission" date="2019-07" db="EMBL/GenBank/DDBJ databases">
        <title>Whole genome shotgun sequence of Agrococcus baldri NBRC 103055.</title>
        <authorList>
            <person name="Hosoyama A."/>
            <person name="Uohara A."/>
            <person name="Ohji S."/>
            <person name="Ichikawa N."/>
        </authorList>
    </citation>
    <scope>NUCLEOTIDE SEQUENCE [LARGE SCALE GENOMIC DNA]</scope>
    <source>
        <strain evidence="2 3">NBRC 103055</strain>
    </source>
</reference>
<evidence type="ECO:0000313" key="3">
    <source>
        <dbReference type="Proteomes" id="UP000321749"/>
    </source>
</evidence>
<dbReference type="RefSeq" id="WP_146792136.1">
    <property type="nucleotide sequence ID" value="NZ_BJUU01000001.1"/>
</dbReference>
<keyword evidence="3" id="KW-1185">Reference proteome</keyword>
<name>A0AA87R9T9_9MICO</name>
<dbReference type="SUPFAM" id="SSF53474">
    <property type="entry name" value="alpha/beta-Hydrolases"/>
    <property type="match status" value="1"/>
</dbReference>
<proteinExistence type="predicted"/>
<dbReference type="AlphaFoldDB" id="A0AA87R9T9"/>
<dbReference type="GO" id="GO:0003824">
    <property type="term" value="F:catalytic activity"/>
    <property type="evidence" value="ECO:0007669"/>
    <property type="project" value="UniProtKB-ARBA"/>
</dbReference>
<comment type="caution">
    <text evidence="2">The sequence shown here is derived from an EMBL/GenBank/DDBJ whole genome shotgun (WGS) entry which is preliminary data.</text>
</comment>
<evidence type="ECO:0000259" key="1">
    <source>
        <dbReference type="Pfam" id="PF12697"/>
    </source>
</evidence>
<dbReference type="Proteomes" id="UP000321749">
    <property type="component" value="Unassembled WGS sequence"/>
</dbReference>
<accession>A0AA87R9T9</accession>
<organism evidence="2 3">
    <name type="scientific">Agrococcus baldri</name>
    <dbReference type="NCBI Taxonomy" id="153730"/>
    <lineage>
        <taxon>Bacteria</taxon>
        <taxon>Bacillati</taxon>
        <taxon>Actinomycetota</taxon>
        <taxon>Actinomycetes</taxon>
        <taxon>Micrococcales</taxon>
        <taxon>Microbacteriaceae</taxon>
        <taxon>Agrococcus</taxon>
    </lineage>
</organism>
<dbReference type="EMBL" id="BJUU01000001">
    <property type="protein sequence ID" value="GEK78727.1"/>
    <property type="molecule type" value="Genomic_DNA"/>
</dbReference>
<dbReference type="InterPro" id="IPR000073">
    <property type="entry name" value="AB_hydrolase_1"/>
</dbReference>
<gene>
    <name evidence="2" type="ORF">ABA31_00780</name>
</gene>
<sequence length="223" mass="23563">MRLVFAHGTGLAGPAAFPQQAAAFPQAEFPVLPGYGDEQPAVGDVAAAAQALALRAADADALVGYSYGGVIAAMAACMEQPVALVLIEPALFQLSRDRPASAGLIERLEPVYLDASLTDETFEQAFMQALTGRDIGPALTADALRSSRRERLHGAPWRHPVDPECIAETRTLVLTGGWNEEYEEVAAALVGLGAEHAVLGGHEHRVVDHPDCSERIRAFVAAS</sequence>
<feature type="domain" description="AB hydrolase-1" evidence="1">
    <location>
        <begin position="3"/>
        <end position="211"/>
    </location>
</feature>
<dbReference type="Gene3D" id="3.40.50.1820">
    <property type="entry name" value="alpha/beta hydrolase"/>
    <property type="match status" value="1"/>
</dbReference>
<evidence type="ECO:0000313" key="2">
    <source>
        <dbReference type="EMBL" id="GEK78727.1"/>
    </source>
</evidence>
<dbReference type="InterPro" id="IPR029058">
    <property type="entry name" value="AB_hydrolase_fold"/>
</dbReference>
<protein>
    <recommendedName>
        <fullName evidence="1">AB hydrolase-1 domain-containing protein</fullName>
    </recommendedName>
</protein>
<dbReference type="Pfam" id="PF12697">
    <property type="entry name" value="Abhydrolase_6"/>
    <property type="match status" value="1"/>
</dbReference>